<reference evidence="3 4" key="1">
    <citation type="submission" date="2022-01" db="EMBL/GenBank/DDBJ databases">
        <title>Whole genome-based taxonomy of the Shewanellaceae.</title>
        <authorList>
            <person name="Martin-Rodriguez A.J."/>
        </authorList>
    </citation>
    <scope>NUCLEOTIDE SEQUENCE [LARGE SCALE GENOMIC DNA]</scope>
    <source>
        <strain evidence="3 4">DSM 17177</strain>
    </source>
</reference>
<evidence type="ECO:0000259" key="2">
    <source>
        <dbReference type="PROSITE" id="PS51782"/>
    </source>
</evidence>
<dbReference type="SMART" id="SM00257">
    <property type="entry name" value="LysM"/>
    <property type="match status" value="1"/>
</dbReference>
<dbReference type="PROSITE" id="PS51782">
    <property type="entry name" value="LYSM"/>
    <property type="match status" value="1"/>
</dbReference>
<dbReference type="EMBL" id="JAKIKS010000052">
    <property type="protein sequence ID" value="MCL1125532.1"/>
    <property type="molecule type" value="Genomic_DNA"/>
</dbReference>
<gene>
    <name evidence="3" type="ORF">L2764_13865</name>
</gene>
<dbReference type="InterPro" id="IPR036779">
    <property type="entry name" value="LysM_dom_sf"/>
</dbReference>
<accession>A0ABT0LDX4</accession>
<keyword evidence="1" id="KW-0175">Coiled coil</keyword>
<protein>
    <submittedName>
        <fullName evidence="3">LysM peptidoglycan-binding domain-containing protein</fullName>
    </submittedName>
</protein>
<organism evidence="3 4">
    <name type="scientific">Shewanella surugensis</name>
    <dbReference type="NCBI Taxonomy" id="212020"/>
    <lineage>
        <taxon>Bacteria</taxon>
        <taxon>Pseudomonadati</taxon>
        <taxon>Pseudomonadota</taxon>
        <taxon>Gammaproteobacteria</taxon>
        <taxon>Alteromonadales</taxon>
        <taxon>Shewanellaceae</taxon>
        <taxon>Shewanella</taxon>
    </lineage>
</organism>
<evidence type="ECO:0000313" key="4">
    <source>
        <dbReference type="Proteomes" id="UP001203423"/>
    </source>
</evidence>
<dbReference type="SUPFAM" id="SSF54106">
    <property type="entry name" value="LysM domain"/>
    <property type="match status" value="1"/>
</dbReference>
<name>A0ABT0LDX4_9GAMM</name>
<feature type="coiled-coil region" evidence="1">
    <location>
        <begin position="253"/>
        <end position="284"/>
    </location>
</feature>
<comment type="caution">
    <text evidence="3">The sequence shown here is derived from an EMBL/GenBank/DDBJ whole genome shotgun (WGS) entry which is preliminary data.</text>
</comment>
<dbReference type="CDD" id="cd00118">
    <property type="entry name" value="LysM"/>
    <property type="match status" value="1"/>
</dbReference>
<sequence length="1269" mass="141688">MATENIYTIVEGDCLSVIAKRYNTSVDELKKLNIDEIKNIELIFTGHELKLPSEGENTLPEEFTPADIKIGERTDLVTPPEECAGEKTTCGGVNIDYVDILYVPAHPQTGKKVWYALTQEALDKVKQEQGYMASAITDNEAATLDNLNNLGLLSKFQTKPHDAFFEETIQRDKYRALLTFQTALNVNKDQDAWTEELINKSAMTFGFCYSDKIARKLELAAEQVRLTWRVGTPEEIEQWIASTYDRSRKQISKKILEDLLEFLQDEIEALEKLAEKQAKKLKADDKTHFVYDRQGKYFTSERQKDIAETIQTLVKKRNSFNIDEKNILVKSHEDARSIIKDFWHEQMYLNPQILTFTRALCKLNDYGFVVKEQCLNPHLLEGTDEAHYIPKGLKTGWLESDWREAGWFSLADELTFDQIKAVYDGIGGDKLDPKASEQAKIQSLFTQKSQYSVEWAYYPTKALLTLIDRTLKKDLNALKTLLGQQGVTLPDYFKKILWIKKVALARIEFLKKIAETKAQENAANLLYFSGFHTPLASYTLLWDEDKWKTQPKKLGKFINKAGIADVQPVECFLLSEQGKAIYLRGPWWYMPKPSSSATDPMSVLALKHVKVITTQIPSPSSNGPGDGAVSFAGLMEAVKKGSELSLGTSIAAVMHKNESTFWQDQYHYEGGEGQDGKSGYISNAQAQFLRFTSESTANIGLPTDKVGGLSIDKTFSTGAAVKFGFSLFSAQYTFETWLPLAKDNNGLADAKDPQKAKVTGYPLILDYVTQSDEHKAYYAGDMCFKISVSVYGMAAASINLSAGIELGPSSNNDEIGVRGRAYKEADYNQARSFKKGSVGETQYISGSVPALEGAAQVGVGVNAFAGVEAGGMVKGEVFWRPPMFQYAADQASTQITTNTNVLASLGSITAQASISFGIGGDAAIKLVYDSGCLVLITAAKWACGPGVGGKIAIALNPYNIDAFIGSLLNLLNSSGFKHLRLLGDETGGKSDVMNETFVRLNEQLTLAVSLGLTMADMMLLPFEVLADYKKSVMKEEYAPTIAKHIIKKDEDANKVALKTQAWVQNLPPETLAPLLTCLINAQEYSLIEKWDKWNPPWSDNEDKATQTDTNNQAQLQAVLQILAWITPASSASDEEIQNKCRQFEKTLSIMTKSLGQDAVNYQDKWQSFRVNWLQLAEFVDKYDKPDESGIKYGVINFNNSMKILCKNMCVFSYKKLSHDRNDGTAFKTNKTCFLAYYAGPMLTDEQKKEVEMVKQQIKQYQAQPYLLEI</sequence>
<feature type="domain" description="LysM" evidence="2">
    <location>
        <begin position="5"/>
        <end position="51"/>
    </location>
</feature>
<dbReference type="Proteomes" id="UP001203423">
    <property type="component" value="Unassembled WGS sequence"/>
</dbReference>
<dbReference type="Pfam" id="PF01476">
    <property type="entry name" value="LysM"/>
    <property type="match status" value="1"/>
</dbReference>
<dbReference type="Gene3D" id="3.10.350.10">
    <property type="entry name" value="LysM domain"/>
    <property type="match status" value="1"/>
</dbReference>
<dbReference type="InterPro" id="IPR018392">
    <property type="entry name" value="LysM"/>
</dbReference>
<proteinExistence type="predicted"/>
<dbReference type="RefSeq" id="WP_248940846.1">
    <property type="nucleotide sequence ID" value="NZ_JAKIKS010000052.1"/>
</dbReference>
<evidence type="ECO:0000256" key="1">
    <source>
        <dbReference type="SAM" id="Coils"/>
    </source>
</evidence>
<evidence type="ECO:0000313" key="3">
    <source>
        <dbReference type="EMBL" id="MCL1125532.1"/>
    </source>
</evidence>
<keyword evidence="4" id="KW-1185">Reference proteome</keyword>